<keyword evidence="2" id="KW-1185">Reference proteome</keyword>
<accession>A0ABX1ESW1</accession>
<name>A0ABX1ESW1_9PROT</name>
<protein>
    <submittedName>
        <fullName evidence="1">Major capsid protein</fullName>
    </submittedName>
</protein>
<gene>
    <name evidence="1" type="ORF">HB662_01260</name>
</gene>
<proteinExistence type="predicted"/>
<dbReference type="InterPro" id="IPR005564">
    <property type="entry name" value="Major_capsid_GpE"/>
</dbReference>
<sequence>MLDIFNGDAFNTVSLTRAINAVPYVPGLLGALGIYEPERITTPAAAIESKGETLKLVQTSAPGAPPGTRGRDKRQLRDLRTFRLALSDRIYAHEVAGMRAFGQETTLETMQGYAMGRMAKLRRDVDLTWENLRLGGITGLVKDADGSTLIDYSAFWGISAPAAIDFDLGDPTTDVDAKCREVVRTLERNSAGAMLPTSIVYGLCGDAFFDSLVAHDSVREWYLNRPAADQFLLGTRTRKVDFGGIVFINYRGTDDGTTVVIATDDCRFVIQGGRDIFQMVTAPRYESFEFMNTQGLDLYALMVMDKDRSEWVDVEVYSYPLPVCTRPKTLLRGTRTAEE</sequence>
<evidence type="ECO:0000313" key="2">
    <source>
        <dbReference type="Proteomes" id="UP000765160"/>
    </source>
</evidence>
<dbReference type="RefSeq" id="WP_168046335.1">
    <property type="nucleotide sequence ID" value="NZ_JAATJR010000001.1"/>
</dbReference>
<comment type="caution">
    <text evidence="1">The sequence shown here is derived from an EMBL/GenBank/DDBJ whole genome shotgun (WGS) entry which is preliminary data.</text>
</comment>
<organism evidence="1 2">
    <name type="scientific">Falsiroseomonas frigidaquae</name>
    <dbReference type="NCBI Taxonomy" id="487318"/>
    <lineage>
        <taxon>Bacteria</taxon>
        <taxon>Pseudomonadati</taxon>
        <taxon>Pseudomonadota</taxon>
        <taxon>Alphaproteobacteria</taxon>
        <taxon>Acetobacterales</taxon>
        <taxon>Roseomonadaceae</taxon>
        <taxon>Falsiroseomonas</taxon>
    </lineage>
</organism>
<dbReference type="EMBL" id="JAAVTX010000001">
    <property type="protein sequence ID" value="NKE43388.1"/>
    <property type="molecule type" value="Genomic_DNA"/>
</dbReference>
<reference evidence="1 2" key="1">
    <citation type="submission" date="2020-03" db="EMBL/GenBank/DDBJ databases">
        <title>Roseomonas selenitidurans sp. nov. isolated from soil.</title>
        <authorList>
            <person name="Liu H."/>
        </authorList>
    </citation>
    <scope>NUCLEOTIDE SEQUENCE [LARGE SCALE GENOMIC DNA]</scope>
    <source>
        <strain evidence="1 2">JCM 15073</strain>
    </source>
</reference>
<dbReference type="Pfam" id="PF03864">
    <property type="entry name" value="Phage_cap_E"/>
    <property type="match status" value="1"/>
</dbReference>
<dbReference type="Proteomes" id="UP000765160">
    <property type="component" value="Unassembled WGS sequence"/>
</dbReference>
<evidence type="ECO:0000313" key="1">
    <source>
        <dbReference type="EMBL" id="NKE43388.1"/>
    </source>
</evidence>